<sequence length="47" mass="5272">AWVETGFEDHDDGSNRDTWTKSSSGAIGSENRLESTYLFIQMEQCAT</sequence>
<dbReference type="Proteomes" id="UP000265520">
    <property type="component" value="Unassembled WGS sequence"/>
</dbReference>
<evidence type="ECO:0000313" key="3">
    <source>
        <dbReference type="Proteomes" id="UP000265520"/>
    </source>
</evidence>
<dbReference type="EMBL" id="LXQA010068433">
    <property type="protein sequence ID" value="MCI08277.1"/>
    <property type="molecule type" value="Genomic_DNA"/>
</dbReference>
<name>A0A392P955_9FABA</name>
<keyword evidence="3" id="KW-1185">Reference proteome</keyword>
<feature type="non-terminal residue" evidence="2">
    <location>
        <position position="1"/>
    </location>
</feature>
<dbReference type="AlphaFoldDB" id="A0A392P955"/>
<feature type="region of interest" description="Disordered" evidence="1">
    <location>
        <begin position="1"/>
        <end position="27"/>
    </location>
</feature>
<comment type="caution">
    <text evidence="2">The sequence shown here is derived from an EMBL/GenBank/DDBJ whole genome shotgun (WGS) entry which is preliminary data.</text>
</comment>
<protein>
    <submittedName>
        <fullName evidence="2">Uncharacterized protein</fullName>
    </submittedName>
</protein>
<evidence type="ECO:0000313" key="2">
    <source>
        <dbReference type="EMBL" id="MCI08277.1"/>
    </source>
</evidence>
<accession>A0A392P955</accession>
<organism evidence="2 3">
    <name type="scientific">Trifolium medium</name>
    <dbReference type="NCBI Taxonomy" id="97028"/>
    <lineage>
        <taxon>Eukaryota</taxon>
        <taxon>Viridiplantae</taxon>
        <taxon>Streptophyta</taxon>
        <taxon>Embryophyta</taxon>
        <taxon>Tracheophyta</taxon>
        <taxon>Spermatophyta</taxon>
        <taxon>Magnoliopsida</taxon>
        <taxon>eudicotyledons</taxon>
        <taxon>Gunneridae</taxon>
        <taxon>Pentapetalae</taxon>
        <taxon>rosids</taxon>
        <taxon>fabids</taxon>
        <taxon>Fabales</taxon>
        <taxon>Fabaceae</taxon>
        <taxon>Papilionoideae</taxon>
        <taxon>50 kb inversion clade</taxon>
        <taxon>NPAAA clade</taxon>
        <taxon>Hologalegina</taxon>
        <taxon>IRL clade</taxon>
        <taxon>Trifolieae</taxon>
        <taxon>Trifolium</taxon>
    </lineage>
</organism>
<reference evidence="2 3" key="1">
    <citation type="journal article" date="2018" name="Front. Plant Sci.">
        <title>Red Clover (Trifolium pratense) and Zigzag Clover (T. medium) - A Picture of Genomic Similarities and Differences.</title>
        <authorList>
            <person name="Dluhosova J."/>
            <person name="Istvanek J."/>
            <person name="Nedelnik J."/>
            <person name="Repkova J."/>
        </authorList>
    </citation>
    <scope>NUCLEOTIDE SEQUENCE [LARGE SCALE GENOMIC DNA]</scope>
    <source>
        <strain evidence="3">cv. 10/8</strain>
        <tissue evidence="2">Leaf</tissue>
    </source>
</reference>
<evidence type="ECO:0000256" key="1">
    <source>
        <dbReference type="SAM" id="MobiDB-lite"/>
    </source>
</evidence>
<proteinExistence type="predicted"/>